<dbReference type="InterPro" id="IPR004159">
    <property type="entry name" value="Put_SAM_MeTrfase"/>
</dbReference>
<dbReference type="PANTHER" id="PTHR10108:SF1102">
    <property type="entry name" value="METHYLTRANSFERASE PMT28-RELATED"/>
    <property type="match status" value="1"/>
</dbReference>
<evidence type="ECO:0000256" key="6">
    <source>
        <dbReference type="ARBA" id="ARBA00023180"/>
    </source>
</evidence>
<dbReference type="Pfam" id="PF03141">
    <property type="entry name" value="Methyltransf_29"/>
    <property type="match status" value="1"/>
</dbReference>
<keyword evidence="3 8" id="KW-0489">Methyltransferase</keyword>
<keyword evidence="6 8" id="KW-0325">Glycoprotein</keyword>
<dbReference type="InterPro" id="IPR029063">
    <property type="entry name" value="SAM-dependent_MTases_sf"/>
</dbReference>
<evidence type="ECO:0000313" key="10">
    <source>
        <dbReference type="Proteomes" id="UP001341840"/>
    </source>
</evidence>
<evidence type="ECO:0000256" key="7">
    <source>
        <dbReference type="ARBA" id="ARBA00037847"/>
    </source>
</evidence>
<comment type="subcellular location">
    <subcellularLocation>
        <location evidence="7">Endomembrane system</location>
        <topology evidence="7">Single-pass membrane protein</topology>
    </subcellularLocation>
    <subcellularLocation>
        <location evidence="1 8">Membrane</location>
        <topology evidence="1 8">Single-pass type II membrane protein</topology>
    </subcellularLocation>
</comment>
<comment type="caution">
    <text evidence="9">The sequence shown here is derived from an EMBL/GenBank/DDBJ whole genome shotgun (WGS) entry which is preliminary data.</text>
</comment>
<keyword evidence="5 8" id="KW-0812">Transmembrane</keyword>
<keyword evidence="10" id="KW-1185">Reference proteome</keyword>
<dbReference type="EC" id="2.1.1.-" evidence="8"/>
<keyword evidence="4 8" id="KW-0808">Transferase</keyword>
<keyword evidence="5 8" id="KW-0735">Signal-anchor</keyword>
<evidence type="ECO:0000256" key="3">
    <source>
        <dbReference type="ARBA" id="ARBA00022603"/>
    </source>
</evidence>
<evidence type="ECO:0000256" key="8">
    <source>
        <dbReference type="RuleBase" id="RU366043"/>
    </source>
</evidence>
<dbReference type="SUPFAM" id="SSF53335">
    <property type="entry name" value="S-adenosyl-L-methionine-dependent methyltransferases"/>
    <property type="match status" value="1"/>
</dbReference>
<gene>
    <name evidence="9" type="ORF">PIB30_061907</name>
</gene>
<dbReference type="PANTHER" id="PTHR10108">
    <property type="entry name" value="SAM-DEPENDENT METHYLTRANSFERASE"/>
    <property type="match status" value="1"/>
</dbReference>
<evidence type="ECO:0000256" key="2">
    <source>
        <dbReference type="ARBA" id="ARBA00008361"/>
    </source>
</evidence>
<name>A0ABU6XMC1_9FABA</name>
<proteinExistence type="inferred from homology"/>
<evidence type="ECO:0000256" key="4">
    <source>
        <dbReference type="ARBA" id="ARBA00022679"/>
    </source>
</evidence>
<organism evidence="9 10">
    <name type="scientific">Stylosanthes scabra</name>
    <dbReference type="NCBI Taxonomy" id="79078"/>
    <lineage>
        <taxon>Eukaryota</taxon>
        <taxon>Viridiplantae</taxon>
        <taxon>Streptophyta</taxon>
        <taxon>Embryophyta</taxon>
        <taxon>Tracheophyta</taxon>
        <taxon>Spermatophyta</taxon>
        <taxon>Magnoliopsida</taxon>
        <taxon>eudicotyledons</taxon>
        <taxon>Gunneridae</taxon>
        <taxon>Pentapetalae</taxon>
        <taxon>rosids</taxon>
        <taxon>fabids</taxon>
        <taxon>Fabales</taxon>
        <taxon>Fabaceae</taxon>
        <taxon>Papilionoideae</taxon>
        <taxon>50 kb inversion clade</taxon>
        <taxon>dalbergioids sensu lato</taxon>
        <taxon>Dalbergieae</taxon>
        <taxon>Pterocarpus clade</taxon>
        <taxon>Stylosanthes</taxon>
    </lineage>
</organism>
<reference evidence="9 10" key="1">
    <citation type="journal article" date="2023" name="Plants (Basel)">
        <title>Bridging the Gap: Combining Genomics and Transcriptomics Approaches to Understand Stylosanthes scabra, an Orphan Legume from the Brazilian Caatinga.</title>
        <authorList>
            <person name="Ferreira-Neto J.R.C."/>
            <person name="da Silva M.D."/>
            <person name="Binneck E."/>
            <person name="de Melo N.F."/>
            <person name="da Silva R.H."/>
            <person name="de Melo A.L.T.M."/>
            <person name="Pandolfi V."/>
            <person name="Bustamante F.O."/>
            <person name="Brasileiro-Vidal A.C."/>
            <person name="Benko-Iseppon A.M."/>
        </authorList>
    </citation>
    <scope>NUCLEOTIDE SEQUENCE [LARGE SCALE GENOMIC DNA]</scope>
    <source>
        <tissue evidence="9">Leaves</tissue>
    </source>
</reference>
<dbReference type="EMBL" id="JASCZI010212016">
    <property type="protein sequence ID" value="MED6197990.1"/>
    <property type="molecule type" value="Genomic_DNA"/>
</dbReference>
<evidence type="ECO:0000313" key="9">
    <source>
        <dbReference type="EMBL" id="MED6197990.1"/>
    </source>
</evidence>
<sequence length="118" mass="13882">MNVVPVHAPDTLPIIFERGLVGVYHDWCESFGTYPRTYDLLHADHLFSRLKNRCKQPVSIVVEMDRMLRPGGWSIIRDKVEILNPLEEILRSMQWEIRMTFAQDKEGILCAQKTMWRP</sequence>
<comment type="similarity">
    <text evidence="2 8">Belongs to the methyltransferase superfamily.</text>
</comment>
<evidence type="ECO:0000256" key="5">
    <source>
        <dbReference type="ARBA" id="ARBA00022968"/>
    </source>
</evidence>
<protein>
    <recommendedName>
        <fullName evidence="8">Methyltransferase</fullName>
        <ecNumber evidence="8">2.1.1.-</ecNumber>
    </recommendedName>
</protein>
<dbReference type="Proteomes" id="UP001341840">
    <property type="component" value="Unassembled WGS sequence"/>
</dbReference>
<evidence type="ECO:0000256" key="1">
    <source>
        <dbReference type="ARBA" id="ARBA00004606"/>
    </source>
</evidence>
<accession>A0ABU6XMC1</accession>